<evidence type="ECO:0000259" key="2">
    <source>
        <dbReference type="PROSITE" id="PS50003"/>
    </source>
</evidence>
<evidence type="ECO:0000256" key="1">
    <source>
        <dbReference type="ARBA" id="ARBA00041004"/>
    </source>
</evidence>
<accession>A0A834Y4W4</accession>
<gene>
    <name evidence="3" type="ORF">HCN44_009583</name>
</gene>
<dbReference type="InterPro" id="IPR001849">
    <property type="entry name" value="PH_domain"/>
</dbReference>
<dbReference type="Pfam" id="PF00169">
    <property type="entry name" value="PH"/>
    <property type="match status" value="1"/>
</dbReference>
<dbReference type="GO" id="GO:0042147">
    <property type="term" value="P:retrograde transport, endosome to Golgi"/>
    <property type="evidence" value="ECO:0007669"/>
    <property type="project" value="TreeGrafter"/>
</dbReference>
<dbReference type="GO" id="GO:0007032">
    <property type="term" value="P:endosome organization"/>
    <property type="evidence" value="ECO:0007669"/>
    <property type="project" value="TreeGrafter"/>
</dbReference>
<proteinExistence type="predicted"/>
<dbReference type="EMBL" id="JACMRX010000001">
    <property type="protein sequence ID" value="KAF7998185.1"/>
    <property type="molecule type" value="Genomic_DNA"/>
</dbReference>
<name>A0A834Y4W4_APHGI</name>
<dbReference type="GO" id="GO:0005769">
    <property type="term" value="C:early endosome"/>
    <property type="evidence" value="ECO:0007669"/>
    <property type="project" value="TreeGrafter"/>
</dbReference>
<evidence type="ECO:0000313" key="3">
    <source>
        <dbReference type="EMBL" id="KAF7998185.1"/>
    </source>
</evidence>
<dbReference type="PROSITE" id="PS50003">
    <property type="entry name" value="PH_DOMAIN"/>
    <property type="match status" value="1"/>
</dbReference>
<dbReference type="SUPFAM" id="SSF50729">
    <property type="entry name" value="PH domain-like"/>
    <property type="match status" value="1"/>
</dbReference>
<evidence type="ECO:0000313" key="4">
    <source>
        <dbReference type="Proteomes" id="UP000639338"/>
    </source>
</evidence>
<dbReference type="GO" id="GO:0005829">
    <property type="term" value="C:cytosol"/>
    <property type="evidence" value="ECO:0007669"/>
    <property type="project" value="GOC"/>
</dbReference>
<comment type="caution">
    <text evidence="3">The sequence shown here is derived from an EMBL/GenBank/DDBJ whole genome shotgun (WGS) entry which is preliminary data.</text>
</comment>
<dbReference type="OrthoDB" id="10055808at2759"/>
<dbReference type="AlphaFoldDB" id="A0A834Y4W4"/>
<dbReference type="GO" id="GO:0005802">
    <property type="term" value="C:trans-Golgi network"/>
    <property type="evidence" value="ECO:0007669"/>
    <property type="project" value="TreeGrafter"/>
</dbReference>
<dbReference type="GO" id="GO:0055037">
    <property type="term" value="C:recycling endosome"/>
    <property type="evidence" value="ECO:0007669"/>
    <property type="project" value="TreeGrafter"/>
</dbReference>
<reference evidence="3 4" key="1">
    <citation type="submission" date="2020-08" db="EMBL/GenBank/DDBJ databases">
        <title>Aphidius gifuensis genome sequencing and assembly.</title>
        <authorList>
            <person name="Du Z."/>
        </authorList>
    </citation>
    <scope>NUCLEOTIDE SEQUENCE [LARGE SCALE GENOMIC DNA]</scope>
    <source>
        <strain evidence="3">YNYX2018</strain>
        <tissue evidence="3">Adults</tissue>
    </source>
</reference>
<dbReference type="InterPro" id="IPR045188">
    <property type="entry name" value="Boi1/Boi2-like"/>
</dbReference>
<keyword evidence="4" id="KW-1185">Reference proteome</keyword>
<dbReference type="GO" id="GO:0001881">
    <property type="term" value="P:receptor recycling"/>
    <property type="evidence" value="ECO:0007669"/>
    <property type="project" value="TreeGrafter"/>
</dbReference>
<organism evidence="3 4">
    <name type="scientific">Aphidius gifuensis</name>
    <name type="common">Parasitoid wasp</name>
    <dbReference type="NCBI Taxonomy" id="684658"/>
    <lineage>
        <taxon>Eukaryota</taxon>
        <taxon>Metazoa</taxon>
        <taxon>Ecdysozoa</taxon>
        <taxon>Arthropoda</taxon>
        <taxon>Hexapoda</taxon>
        <taxon>Insecta</taxon>
        <taxon>Pterygota</taxon>
        <taxon>Neoptera</taxon>
        <taxon>Endopterygota</taxon>
        <taxon>Hymenoptera</taxon>
        <taxon>Apocrita</taxon>
        <taxon>Ichneumonoidea</taxon>
        <taxon>Braconidae</taxon>
        <taxon>Aphidiinae</taxon>
        <taxon>Aphidius</taxon>
    </lineage>
</organism>
<dbReference type="CDD" id="cd13258">
    <property type="entry name" value="PH_PLEKHJ1"/>
    <property type="match status" value="1"/>
</dbReference>
<protein>
    <recommendedName>
        <fullName evidence="1">Pleckstrin homology domain-containing family J member 1</fullName>
    </recommendedName>
</protein>
<sequence length="193" mass="22443">MKFNEKELIDASKAAPQLEGRLNYKQAHKSVFKERWFKLMGNLLFYFNINEFGNVEQRQPAGIIILENCKINDDVINDGAFAFSIVFSNDHEKRHILTGRSECQVEQWIGALRQSSYEYWRTKLIMLQERLSIKTGNDPLLMIPRNHGVVRDEAWSHHVSHSSSFRSHIRSFTNTSSTESKIVKKESKSLIEL</sequence>
<dbReference type="Proteomes" id="UP000639338">
    <property type="component" value="Unassembled WGS sequence"/>
</dbReference>
<dbReference type="PANTHER" id="PTHR22902">
    <property type="entry name" value="SESQUIPEDALIAN"/>
    <property type="match status" value="1"/>
</dbReference>
<dbReference type="SMART" id="SM00233">
    <property type="entry name" value="PH"/>
    <property type="match status" value="1"/>
</dbReference>
<dbReference type="Gene3D" id="2.30.29.30">
    <property type="entry name" value="Pleckstrin-homology domain (PH domain)/Phosphotyrosine-binding domain (PTB)"/>
    <property type="match status" value="1"/>
</dbReference>
<feature type="domain" description="PH" evidence="2">
    <location>
        <begin position="15"/>
        <end position="117"/>
    </location>
</feature>
<dbReference type="PANTHER" id="PTHR22902:SF9">
    <property type="entry name" value="PLECKSTRIN HOMOLOGY DOMAIN-CONTAINING FAMILY J MEMBER 1"/>
    <property type="match status" value="1"/>
</dbReference>
<dbReference type="InterPro" id="IPR011993">
    <property type="entry name" value="PH-like_dom_sf"/>
</dbReference>